<dbReference type="CDD" id="cd03051">
    <property type="entry name" value="GST_N_GTT2_like"/>
    <property type="match status" value="1"/>
</dbReference>
<reference evidence="3 4" key="1">
    <citation type="journal article" date="2014" name="Genome Announc.">
        <title>Genome Sequence of Gammaproteobacterial Pseudohaliea rubra Type Strain DSM 19751, Isolated from Coastal Seawater of the Mediterranean Sea.</title>
        <authorList>
            <person name="Spring S."/>
            <person name="Fiebig A."/>
            <person name="Riedel T."/>
            <person name="Goker M."/>
            <person name="Klenk H.P."/>
        </authorList>
    </citation>
    <scope>NUCLEOTIDE SEQUENCE [LARGE SCALE GENOMIC DNA]</scope>
    <source>
        <strain evidence="3 4">DSM 19751</strain>
    </source>
</reference>
<keyword evidence="3" id="KW-0808">Transferase</keyword>
<dbReference type="InterPro" id="IPR010987">
    <property type="entry name" value="Glutathione-S-Trfase_C-like"/>
</dbReference>
<evidence type="ECO:0000313" key="4">
    <source>
        <dbReference type="Proteomes" id="UP000029640"/>
    </source>
</evidence>
<dbReference type="InterPro" id="IPR004045">
    <property type="entry name" value="Glutathione_S-Trfase_N"/>
</dbReference>
<dbReference type="STRING" id="1265313.HRUBRA_00177"/>
<dbReference type="Pfam" id="PF13409">
    <property type="entry name" value="GST_N_2"/>
    <property type="match status" value="1"/>
</dbReference>
<sequence>MHLYTYDPAPNPRRLTLFLAYKGIELETTQIDLMKGEQLGESFRAINPAGTVPALVLDGGTVMTEVIGICDYLEALHPEKPLFGDGPLARAQVLSWDHHLFLSVFMAIAETLRNGTPAFEDRALPGPFKVTQIPALCERGRSRLAQSWPALDRTLAGRDFLVGNSVTLADIDLLVAMEFAGWIKESVPESCAHLHSWQARTREALGITG</sequence>
<feature type="domain" description="GST C-terminal" evidence="2">
    <location>
        <begin position="86"/>
        <end position="209"/>
    </location>
</feature>
<gene>
    <name evidence="3" type="ORF">HRUBRA_00177</name>
</gene>
<dbReference type="Gene3D" id="1.20.1050.10">
    <property type="match status" value="1"/>
</dbReference>
<dbReference type="InterPro" id="IPR036282">
    <property type="entry name" value="Glutathione-S-Trfase_C_sf"/>
</dbReference>
<dbReference type="SFLD" id="SFLDG00358">
    <property type="entry name" value="Main_(cytGST)"/>
    <property type="match status" value="1"/>
</dbReference>
<evidence type="ECO:0000259" key="1">
    <source>
        <dbReference type="PROSITE" id="PS50404"/>
    </source>
</evidence>
<dbReference type="InterPro" id="IPR034345">
    <property type="entry name" value="Gtt2-like_N"/>
</dbReference>
<dbReference type="OrthoDB" id="9810080at2"/>
<dbReference type="EMBL" id="AUVB01000007">
    <property type="protein sequence ID" value="KGE05232.1"/>
    <property type="molecule type" value="Genomic_DNA"/>
</dbReference>
<dbReference type="InterPro" id="IPR036249">
    <property type="entry name" value="Thioredoxin-like_sf"/>
</dbReference>
<comment type="caution">
    <text evidence="3">The sequence shown here is derived from an EMBL/GenBank/DDBJ whole genome shotgun (WGS) entry which is preliminary data.</text>
</comment>
<evidence type="ECO:0000259" key="2">
    <source>
        <dbReference type="PROSITE" id="PS50405"/>
    </source>
</evidence>
<organism evidence="3 4">
    <name type="scientific">Pseudohaliea rubra DSM 19751</name>
    <dbReference type="NCBI Taxonomy" id="1265313"/>
    <lineage>
        <taxon>Bacteria</taxon>
        <taxon>Pseudomonadati</taxon>
        <taxon>Pseudomonadota</taxon>
        <taxon>Gammaproteobacteria</taxon>
        <taxon>Cellvibrionales</taxon>
        <taxon>Halieaceae</taxon>
        <taxon>Pseudohaliea</taxon>
    </lineage>
</organism>
<keyword evidence="4" id="KW-1185">Reference proteome</keyword>
<dbReference type="AlphaFoldDB" id="A0A095VUU6"/>
<protein>
    <submittedName>
        <fullName evidence="3">Glutathione S-transferase</fullName>
        <ecNumber evidence="3">2.5.1.18</ecNumber>
    </submittedName>
</protein>
<dbReference type="SFLD" id="SFLDS00019">
    <property type="entry name" value="Glutathione_Transferase_(cytos"/>
    <property type="match status" value="1"/>
</dbReference>
<dbReference type="PANTHER" id="PTHR44051">
    <property type="entry name" value="GLUTATHIONE S-TRANSFERASE-RELATED"/>
    <property type="match status" value="1"/>
</dbReference>
<name>A0A095VUU6_9GAMM</name>
<feature type="domain" description="GST N-terminal" evidence="1">
    <location>
        <begin position="1"/>
        <end position="81"/>
    </location>
</feature>
<accession>A0A095VUU6</accession>
<dbReference type="PANTHER" id="PTHR44051:SF8">
    <property type="entry name" value="GLUTATHIONE S-TRANSFERASE GSTA"/>
    <property type="match status" value="1"/>
</dbReference>
<dbReference type="HOGENOM" id="CLU_011226_6_3_6"/>
<dbReference type="Proteomes" id="UP000029640">
    <property type="component" value="Unassembled WGS sequence"/>
</dbReference>
<dbReference type="eggNOG" id="COG0625">
    <property type="taxonomic scope" value="Bacteria"/>
</dbReference>
<dbReference type="InterPro" id="IPR004046">
    <property type="entry name" value="GST_C"/>
</dbReference>
<dbReference type="GO" id="GO:0004364">
    <property type="term" value="F:glutathione transferase activity"/>
    <property type="evidence" value="ECO:0007669"/>
    <property type="project" value="UniProtKB-EC"/>
</dbReference>
<evidence type="ECO:0000313" key="3">
    <source>
        <dbReference type="EMBL" id="KGE05232.1"/>
    </source>
</evidence>
<dbReference type="RefSeq" id="WP_035516592.1">
    <property type="nucleotide sequence ID" value="NZ_KN234767.1"/>
</dbReference>
<dbReference type="PROSITE" id="PS50405">
    <property type="entry name" value="GST_CTER"/>
    <property type="match status" value="1"/>
</dbReference>
<dbReference type="PROSITE" id="PS50404">
    <property type="entry name" value="GST_NTER"/>
    <property type="match status" value="1"/>
</dbReference>
<dbReference type="SUPFAM" id="SSF52833">
    <property type="entry name" value="Thioredoxin-like"/>
    <property type="match status" value="1"/>
</dbReference>
<dbReference type="EC" id="2.5.1.18" evidence="3"/>
<dbReference type="Pfam" id="PF00043">
    <property type="entry name" value="GST_C"/>
    <property type="match status" value="1"/>
</dbReference>
<dbReference type="Gene3D" id="3.40.30.10">
    <property type="entry name" value="Glutaredoxin"/>
    <property type="match status" value="1"/>
</dbReference>
<dbReference type="SUPFAM" id="SSF47616">
    <property type="entry name" value="GST C-terminal domain-like"/>
    <property type="match status" value="1"/>
</dbReference>
<dbReference type="InterPro" id="IPR040079">
    <property type="entry name" value="Glutathione_S-Trfase"/>
</dbReference>
<proteinExistence type="predicted"/>